<dbReference type="PANTHER" id="PTHR11394:SF23">
    <property type="entry name" value="TASTE RECEPTOR TYPE 2 MEMBER 14"/>
    <property type="match status" value="1"/>
</dbReference>
<feature type="transmembrane region" description="Helical" evidence="14">
    <location>
        <begin position="182"/>
        <end position="208"/>
    </location>
</feature>
<keyword evidence="7 13" id="KW-0297">G-protein coupled receptor</keyword>
<evidence type="ECO:0000256" key="14">
    <source>
        <dbReference type="SAM" id="Phobius"/>
    </source>
</evidence>
<dbReference type="GO" id="GO:0004930">
    <property type="term" value="F:G protein-coupled receptor activity"/>
    <property type="evidence" value="ECO:0007669"/>
    <property type="project" value="UniProtKB-KW"/>
</dbReference>
<dbReference type="Pfam" id="PF05296">
    <property type="entry name" value="TAS2R"/>
    <property type="match status" value="1"/>
</dbReference>
<reference evidence="15 16" key="1">
    <citation type="journal article" date="2011" name="Nature">
        <title>A high-resolution map of human evolutionary constraint using 29 mammals.</title>
        <authorList>
            <person name="Lindblad-Toh K."/>
            <person name="Garber M."/>
            <person name="Zuk O."/>
            <person name="Lin M.F."/>
            <person name="Parker B.J."/>
            <person name="Washietl S."/>
            <person name="Kheradpour P."/>
            <person name="Ernst J."/>
            <person name="Jordan G."/>
            <person name="Mauceli E."/>
            <person name="Ward L.D."/>
            <person name="Lowe C.B."/>
            <person name="Holloway A.K."/>
            <person name="Clamp M."/>
            <person name="Gnerre S."/>
            <person name="Alfoldi J."/>
            <person name="Beal K."/>
            <person name="Chang J."/>
            <person name="Clawson H."/>
            <person name="Cuff J."/>
            <person name="Di Palma F."/>
            <person name="Fitzgerald S."/>
            <person name="Flicek P."/>
            <person name="Guttman M."/>
            <person name="Hubisz M.J."/>
            <person name="Jaffe D.B."/>
            <person name="Jungreis I."/>
            <person name="Kent W.J."/>
            <person name="Kostka D."/>
            <person name="Lara M."/>
            <person name="Martins A.L."/>
            <person name="Massingham T."/>
            <person name="Moltke I."/>
            <person name="Raney B.J."/>
            <person name="Rasmussen M.D."/>
            <person name="Robinson J."/>
            <person name="Stark A."/>
            <person name="Vilella A.J."/>
            <person name="Wen J."/>
            <person name="Xie X."/>
            <person name="Zody M.C."/>
            <person name="Baldwin J."/>
            <person name="Bloom T."/>
            <person name="Chin C.W."/>
            <person name="Heiman D."/>
            <person name="Nicol R."/>
            <person name="Nusbaum C."/>
            <person name="Young S."/>
            <person name="Wilkinson J."/>
            <person name="Worley K.C."/>
            <person name="Kovar C.L."/>
            <person name="Muzny D.M."/>
            <person name="Gibbs R.A."/>
            <person name="Cree A."/>
            <person name="Dihn H.H."/>
            <person name="Fowler G."/>
            <person name="Jhangiani S."/>
            <person name="Joshi V."/>
            <person name="Lee S."/>
            <person name="Lewis L.R."/>
            <person name="Nazareth L.V."/>
            <person name="Okwuonu G."/>
            <person name="Santibanez J."/>
            <person name="Warren W.C."/>
            <person name="Mardis E.R."/>
            <person name="Weinstock G.M."/>
            <person name="Wilson R.K."/>
            <person name="Delehaunty K."/>
            <person name="Dooling D."/>
            <person name="Fronik C."/>
            <person name="Fulton L."/>
            <person name="Fulton B."/>
            <person name="Graves T."/>
            <person name="Minx P."/>
            <person name="Sodergren E."/>
            <person name="Birney E."/>
            <person name="Margulies E.H."/>
            <person name="Herrero J."/>
            <person name="Green E.D."/>
            <person name="Haussler D."/>
            <person name="Siepel A."/>
            <person name="Goldman N."/>
            <person name="Pollard K.S."/>
            <person name="Pedersen J.S."/>
            <person name="Lander E.S."/>
            <person name="Kellis M."/>
        </authorList>
    </citation>
    <scope>NUCLEOTIDE SEQUENCE [LARGE SCALE GENOMIC DNA]</scope>
    <source>
        <strain evidence="16">Thorbecke</strain>
    </source>
</reference>
<keyword evidence="16" id="KW-1185">Reference proteome</keyword>
<dbReference type="Proteomes" id="UP000001811">
    <property type="component" value="Unplaced"/>
</dbReference>
<dbReference type="Ensembl" id="ENSOCUT00000044536.1">
    <property type="protein sequence ID" value="ENSOCUP00000034283.1"/>
    <property type="gene ID" value="ENSOCUG00000037411.1"/>
</dbReference>
<comment type="similarity">
    <text evidence="2 12">Belongs to the G-protein coupled receptor T2R family.</text>
</comment>
<dbReference type="GO" id="GO:0033038">
    <property type="term" value="F:bitter taste receptor activity"/>
    <property type="evidence" value="ECO:0007669"/>
    <property type="project" value="InterPro"/>
</dbReference>
<protein>
    <recommendedName>
        <fullName evidence="13">Taste receptor type 2</fullName>
    </recommendedName>
</protein>
<proteinExistence type="inferred from homology"/>
<name>A0A5F9CKZ7_RABIT</name>
<reference evidence="15" key="2">
    <citation type="submission" date="2025-08" db="UniProtKB">
        <authorList>
            <consortium name="Ensembl"/>
        </authorList>
    </citation>
    <scope>IDENTIFICATION</scope>
    <source>
        <strain evidence="15">Thorbecke</strain>
    </source>
</reference>
<gene>
    <name evidence="15" type="primary">LOC100349038</name>
</gene>
<feature type="transmembrane region" description="Helical" evidence="14">
    <location>
        <begin position="229"/>
        <end position="252"/>
    </location>
</feature>
<evidence type="ECO:0000313" key="16">
    <source>
        <dbReference type="Proteomes" id="UP000001811"/>
    </source>
</evidence>
<evidence type="ECO:0000256" key="13">
    <source>
        <dbReference type="RuleBase" id="RU004424"/>
    </source>
</evidence>
<evidence type="ECO:0000256" key="11">
    <source>
        <dbReference type="ARBA" id="ARBA00023224"/>
    </source>
</evidence>
<keyword evidence="10" id="KW-0325">Glycoprotein</keyword>
<keyword evidence="11 13" id="KW-0807">Transducer</keyword>
<dbReference type="CDD" id="cd15019">
    <property type="entry name" value="7tm_TAS2R14-like"/>
    <property type="match status" value="1"/>
</dbReference>
<evidence type="ECO:0000256" key="3">
    <source>
        <dbReference type="ARBA" id="ARBA00022480"/>
    </source>
</evidence>
<keyword evidence="3 13" id="KW-0919">Taste</keyword>
<evidence type="ECO:0000256" key="2">
    <source>
        <dbReference type="ARBA" id="ARBA00007376"/>
    </source>
</evidence>
<organism evidence="15 16">
    <name type="scientific">Oryctolagus cuniculus</name>
    <name type="common">Rabbit</name>
    <dbReference type="NCBI Taxonomy" id="9986"/>
    <lineage>
        <taxon>Eukaryota</taxon>
        <taxon>Metazoa</taxon>
        <taxon>Chordata</taxon>
        <taxon>Craniata</taxon>
        <taxon>Vertebrata</taxon>
        <taxon>Euteleostomi</taxon>
        <taxon>Mammalia</taxon>
        <taxon>Eutheria</taxon>
        <taxon>Euarchontoglires</taxon>
        <taxon>Glires</taxon>
        <taxon>Lagomorpha</taxon>
        <taxon>Leporidae</taxon>
        <taxon>Oryctolagus</taxon>
    </lineage>
</organism>
<feature type="transmembrane region" description="Helical" evidence="14">
    <location>
        <begin position="264"/>
        <end position="285"/>
    </location>
</feature>
<dbReference type="FunCoup" id="A0A5F9CKZ7">
    <property type="interactions" value="1"/>
</dbReference>
<keyword evidence="8 13" id="KW-0472">Membrane</keyword>
<dbReference type="GO" id="GO:0016020">
    <property type="term" value="C:membrane"/>
    <property type="evidence" value="ECO:0007669"/>
    <property type="project" value="UniProtKB-SubCell"/>
</dbReference>
<dbReference type="PANTHER" id="PTHR11394">
    <property type="entry name" value="TASTE RECEPTOR TYPE 2"/>
    <property type="match status" value="1"/>
</dbReference>
<accession>A0A5F9CKZ7</accession>
<keyword evidence="4 13" id="KW-0716">Sensory transduction</keyword>
<dbReference type="SUPFAM" id="SSF81321">
    <property type="entry name" value="Family A G protein-coupled receptor-like"/>
    <property type="match status" value="1"/>
</dbReference>
<sequence length="311" mass="35781">YDFINFNILITTAIVGMEFIIGILGNGLIALVNIIDWVKRSKISAVDQILTALAISRIIHLSSRHLSKLFSMVCPGLLWAEQILKMIHIIWMVTSHFSIWLATSLSIFYFLKIANFSNSIFHYLKWRVEKVISVTLLVSLVILFLNIAFLNTDTDVWVAGYKRNVTNSSSSKDSLNFSRHFLLHYMIFTIIPFTLSLTAFILLIFSLWRHLRKKQLNATAPRDARTKAHLQGLQAVVAFLLLYTFFFLSLLIQVLISDLQEKNVIISLCHVLAMAFPSGHSYILILRNKKLRQASLSMLWWLRCRFKDAES</sequence>
<dbReference type="InParanoid" id="A0A5F9CKZ7"/>
<keyword evidence="9 13" id="KW-0675">Receptor</keyword>
<keyword evidence="6 14" id="KW-1133">Transmembrane helix</keyword>
<evidence type="ECO:0000256" key="4">
    <source>
        <dbReference type="ARBA" id="ARBA00022606"/>
    </source>
</evidence>
<evidence type="ECO:0000256" key="7">
    <source>
        <dbReference type="ARBA" id="ARBA00023040"/>
    </source>
</evidence>
<keyword evidence="5 13" id="KW-0812">Transmembrane</keyword>
<evidence type="ECO:0000256" key="9">
    <source>
        <dbReference type="ARBA" id="ARBA00023170"/>
    </source>
</evidence>
<dbReference type="AlphaFoldDB" id="A0A5F9CKZ7"/>
<comment type="subcellular location">
    <subcellularLocation>
        <location evidence="1 13">Membrane</location>
        <topology evidence="1 13">Multi-pass membrane protein</topology>
    </subcellularLocation>
</comment>
<evidence type="ECO:0000256" key="6">
    <source>
        <dbReference type="ARBA" id="ARBA00022989"/>
    </source>
</evidence>
<dbReference type="InterPro" id="IPR007960">
    <property type="entry name" value="TAS2R"/>
</dbReference>
<evidence type="ECO:0000256" key="8">
    <source>
        <dbReference type="ARBA" id="ARBA00023136"/>
    </source>
</evidence>
<dbReference type="Gene3D" id="1.20.1070.10">
    <property type="entry name" value="Rhodopsin 7-helix transmembrane proteins"/>
    <property type="match status" value="1"/>
</dbReference>
<evidence type="ECO:0000256" key="10">
    <source>
        <dbReference type="ARBA" id="ARBA00023180"/>
    </source>
</evidence>
<feature type="transmembrane region" description="Helical" evidence="14">
    <location>
        <begin position="6"/>
        <end position="32"/>
    </location>
</feature>
<feature type="transmembrane region" description="Helical" evidence="14">
    <location>
        <begin position="89"/>
        <end position="111"/>
    </location>
</feature>
<evidence type="ECO:0000256" key="12">
    <source>
        <dbReference type="RuleBase" id="RU004423"/>
    </source>
</evidence>
<dbReference type="GeneTree" id="ENSGT01150000286975"/>
<evidence type="ECO:0000313" key="15">
    <source>
        <dbReference type="Ensembl" id="ENSOCUP00000034283.1"/>
    </source>
</evidence>
<feature type="transmembrane region" description="Helical" evidence="14">
    <location>
        <begin position="131"/>
        <end position="150"/>
    </location>
</feature>
<evidence type="ECO:0000256" key="1">
    <source>
        <dbReference type="ARBA" id="ARBA00004141"/>
    </source>
</evidence>
<evidence type="ECO:0000256" key="5">
    <source>
        <dbReference type="ARBA" id="ARBA00022692"/>
    </source>
</evidence>
<reference evidence="15" key="3">
    <citation type="submission" date="2025-09" db="UniProtKB">
        <authorList>
            <consortium name="Ensembl"/>
        </authorList>
    </citation>
    <scope>IDENTIFICATION</scope>
    <source>
        <strain evidence="15">Thorbecke</strain>
    </source>
</reference>
<dbReference type="FunFam" id="1.20.1070.10:FF:000042">
    <property type="entry name" value="Taste receptor type 2 member 7"/>
    <property type="match status" value="1"/>
</dbReference>